<gene>
    <name evidence="6" type="ORF">PDE_04279</name>
</gene>
<evidence type="ECO:0000256" key="4">
    <source>
        <dbReference type="ARBA" id="ARBA00023136"/>
    </source>
</evidence>
<dbReference type="HOGENOM" id="CLU_033465_3_3_1"/>
<dbReference type="Proteomes" id="UP000019376">
    <property type="component" value="Unassembled WGS sequence"/>
</dbReference>
<dbReference type="PANTHER" id="PTHR31465:SF35">
    <property type="entry name" value="RTA1 DOMAIN PROTEIN-RELATED"/>
    <property type="match status" value="1"/>
</dbReference>
<sequence length="275" mass="30988">MQQIVPRKYTFWYYTPSLPAAVIFLLAYIALTGLHSWKMFKAKVWFCIPFTCGGIFEIIGYIGRTKAHSDTTSMGPYILQSIFILLAPSLFAASIYMVFGRLIRQVEGEHLSVIRISRLTKTFVWFDVLSFVIQGNSSGLSVMGYDTGAKIVVVAGLVIQLISFGAFWISALVFERRIRRSPTPKSLLLGNTWKTTLKMLYAVSALIIIRSIFRIFEYVLGNDGYLLQHEWTGYIFDAVPMVAVMIIYLVWYPSHVTATGDSTGSLPLAQVYSNL</sequence>
<feature type="transmembrane region" description="Helical" evidence="5">
    <location>
        <begin position="124"/>
        <end position="145"/>
    </location>
</feature>
<dbReference type="STRING" id="933388.S7ZFA6"/>
<dbReference type="Pfam" id="PF04479">
    <property type="entry name" value="RTA1"/>
    <property type="match status" value="1"/>
</dbReference>
<organism evidence="6 7">
    <name type="scientific">Penicillium oxalicum (strain 114-2 / CGMCC 5302)</name>
    <name type="common">Penicillium decumbens</name>
    <dbReference type="NCBI Taxonomy" id="933388"/>
    <lineage>
        <taxon>Eukaryota</taxon>
        <taxon>Fungi</taxon>
        <taxon>Dikarya</taxon>
        <taxon>Ascomycota</taxon>
        <taxon>Pezizomycotina</taxon>
        <taxon>Eurotiomycetes</taxon>
        <taxon>Eurotiomycetidae</taxon>
        <taxon>Eurotiales</taxon>
        <taxon>Aspergillaceae</taxon>
        <taxon>Penicillium</taxon>
    </lineage>
</organism>
<evidence type="ECO:0000256" key="5">
    <source>
        <dbReference type="SAM" id="Phobius"/>
    </source>
</evidence>
<evidence type="ECO:0000256" key="3">
    <source>
        <dbReference type="ARBA" id="ARBA00022989"/>
    </source>
</evidence>
<feature type="transmembrane region" description="Helical" evidence="5">
    <location>
        <begin position="233"/>
        <end position="252"/>
    </location>
</feature>
<dbReference type="PhylomeDB" id="S7ZFA6"/>
<feature type="transmembrane region" description="Helical" evidence="5">
    <location>
        <begin position="43"/>
        <end position="62"/>
    </location>
</feature>
<protein>
    <recommendedName>
        <fullName evidence="8">RTA1 like protein</fullName>
    </recommendedName>
</protein>
<feature type="transmembrane region" description="Helical" evidence="5">
    <location>
        <begin position="82"/>
        <end position="103"/>
    </location>
</feature>
<feature type="transmembrane region" description="Helical" evidence="5">
    <location>
        <begin position="12"/>
        <end position="31"/>
    </location>
</feature>
<reference evidence="6 7" key="1">
    <citation type="journal article" date="2013" name="PLoS ONE">
        <title>Genomic and secretomic analyses reveal unique features of the lignocellulolytic enzyme system of Penicillium decumbens.</title>
        <authorList>
            <person name="Liu G."/>
            <person name="Zhang L."/>
            <person name="Wei X."/>
            <person name="Zou G."/>
            <person name="Qin Y."/>
            <person name="Ma L."/>
            <person name="Li J."/>
            <person name="Zheng H."/>
            <person name="Wang S."/>
            <person name="Wang C."/>
            <person name="Xun L."/>
            <person name="Zhao G.-P."/>
            <person name="Zhou Z."/>
            <person name="Qu Y."/>
        </authorList>
    </citation>
    <scope>NUCLEOTIDE SEQUENCE [LARGE SCALE GENOMIC DNA]</scope>
    <source>
        <strain evidence="7">114-2 / CGMCC 5302</strain>
    </source>
</reference>
<dbReference type="EMBL" id="KB644411">
    <property type="protein sequence ID" value="EPS29330.1"/>
    <property type="molecule type" value="Genomic_DNA"/>
</dbReference>
<keyword evidence="3 5" id="KW-1133">Transmembrane helix</keyword>
<feature type="transmembrane region" description="Helical" evidence="5">
    <location>
        <begin position="151"/>
        <end position="174"/>
    </location>
</feature>
<evidence type="ECO:0000256" key="2">
    <source>
        <dbReference type="ARBA" id="ARBA00022692"/>
    </source>
</evidence>
<evidence type="ECO:0008006" key="8">
    <source>
        <dbReference type="Google" id="ProtNLM"/>
    </source>
</evidence>
<accession>S7ZFA6</accession>
<keyword evidence="2 5" id="KW-0812">Transmembrane</keyword>
<dbReference type="PANTHER" id="PTHR31465">
    <property type="entry name" value="PROTEIN RTA1-RELATED"/>
    <property type="match status" value="1"/>
</dbReference>
<evidence type="ECO:0000313" key="6">
    <source>
        <dbReference type="EMBL" id="EPS29330.1"/>
    </source>
</evidence>
<dbReference type="InterPro" id="IPR007568">
    <property type="entry name" value="RTA1"/>
</dbReference>
<dbReference type="eggNOG" id="ENOG502QURG">
    <property type="taxonomic scope" value="Eukaryota"/>
</dbReference>
<proteinExistence type="predicted"/>
<feature type="transmembrane region" description="Helical" evidence="5">
    <location>
        <begin position="195"/>
        <end position="213"/>
    </location>
</feature>
<evidence type="ECO:0000256" key="1">
    <source>
        <dbReference type="ARBA" id="ARBA00004141"/>
    </source>
</evidence>
<evidence type="ECO:0000313" key="7">
    <source>
        <dbReference type="Proteomes" id="UP000019376"/>
    </source>
</evidence>
<dbReference type="OrthoDB" id="3358017at2759"/>
<keyword evidence="7" id="KW-1185">Reference proteome</keyword>
<dbReference type="AlphaFoldDB" id="S7ZFA6"/>
<name>S7ZFA6_PENO1</name>
<dbReference type="GO" id="GO:0016020">
    <property type="term" value="C:membrane"/>
    <property type="evidence" value="ECO:0007669"/>
    <property type="project" value="UniProtKB-SubCell"/>
</dbReference>
<comment type="subcellular location">
    <subcellularLocation>
        <location evidence="1">Membrane</location>
        <topology evidence="1">Multi-pass membrane protein</topology>
    </subcellularLocation>
</comment>
<keyword evidence="4 5" id="KW-0472">Membrane</keyword>